<name>A0A9P6Z3D8_9FUNG</name>
<dbReference type="InterPro" id="IPR014752">
    <property type="entry name" value="Arrestin-like_C"/>
</dbReference>
<keyword evidence="3" id="KW-1185">Reference proteome</keyword>
<comment type="caution">
    <text evidence="2">The sequence shown here is derived from an EMBL/GenBank/DDBJ whole genome shotgun (WGS) entry which is preliminary data.</text>
</comment>
<evidence type="ECO:0000313" key="3">
    <source>
        <dbReference type="Proteomes" id="UP000740926"/>
    </source>
</evidence>
<feature type="compositionally biased region" description="Low complexity" evidence="1">
    <location>
        <begin position="125"/>
        <end position="140"/>
    </location>
</feature>
<feature type="region of interest" description="Disordered" evidence="1">
    <location>
        <begin position="125"/>
        <end position="144"/>
    </location>
</feature>
<reference evidence="2 3" key="1">
    <citation type="journal article" date="2020" name="Microb. Genom.">
        <title>Genetic diversity of clinical and environmental Mucorales isolates obtained from an investigation of mucormycosis cases among solid organ transplant recipients.</title>
        <authorList>
            <person name="Nguyen M.H."/>
            <person name="Kaul D."/>
            <person name="Muto C."/>
            <person name="Cheng S.J."/>
            <person name="Richter R.A."/>
            <person name="Bruno V.M."/>
            <person name="Liu G."/>
            <person name="Beyhan S."/>
            <person name="Sundermann A.J."/>
            <person name="Mounaud S."/>
            <person name="Pasculle A.W."/>
            <person name="Nierman W.C."/>
            <person name="Driscoll E."/>
            <person name="Cumbie R."/>
            <person name="Clancy C.J."/>
            <person name="Dupont C.L."/>
        </authorList>
    </citation>
    <scope>NUCLEOTIDE SEQUENCE [LARGE SCALE GENOMIC DNA]</scope>
    <source>
        <strain evidence="2 3">GL24</strain>
    </source>
</reference>
<evidence type="ECO:0000313" key="2">
    <source>
        <dbReference type="EMBL" id="KAG1569868.1"/>
    </source>
</evidence>
<dbReference type="Proteomes" id="UP000740926">
    <property type="component" value="Unassembled WGS sequence"/>
</dbReference>
<accession>A0A9P6Z3D8</accession>
<feature type="region of interest" description="Disordered" evidence="1">
    <location>
        <begin position="1"/>
        <end position="21"/>
    </location>
</feature>
<dbReference type="AlphaFoldDB" id="A0A9P6Z3D8"/>
<dbReference type="EMBL" id="JAANIU010000842">
    <property type="protein sequence ID" value="KAG1569868.1"/>
    <property type="molecule type" value="Genomic_DNA"/>
</dbReference>
<evidence type="ECO:0008006" key="4">
    <source>
        <dbReference type="Google" id="ProtNLM"/>
    </source>
</evidence>
<dbReference type="Gene3D" id="2.60.40.640">
    <property type="match status" value="1"/>
</dbReference>
<sequence length="543" mass="60868">MPSLPSYHASHDQTSPETPSLGISLDLPSYADYLPTYWPGQSINGKLRVQLNTPVKVSHLRVVLYGNVQVYGTQRNTPLSNGLFDYQKNIQLISKGLRIIKRPTNHINSSTLQVQNLETDNHCNNTNVNNNNESSPPSNEATRQRRWTLYSKPKEKANKSKKQKQDDEEKYVQNLVKQIADIDFDKDTSYGAFVNEDFVHGLPSEENQTFTLDANTCHVGFSIIVPISKTLPGTFDHKHYPVTYRLVAIMKCSDNNQNEILCYSTTKVCLEPYIDVQSPKFSSHIQSSPVKVLVPGSGSIFRGFYSCLLSSSSAMNSFFIKSISKSRASSINTLLCASPQLRGYLELPKQAFERSESIPLKINLLNTCSNFKIHTLKIEVQLAQQIIMTCSFGETTEQKLIAAKKILFRNNDGHTAISSGSNSNYISFDSPRMCFDLSKLMKVPSDCVYSIPSVSTRDVFYLTHDINVRLEIEGALVTKTNHDTPKVDMTEVVYSPSQESASTLSESYTGRKQGQKARKIYRMELNSLPIVIGCSGYENKVDV</sequence>
<organism evidence="2 3">
    <name type="scientific">Rhizopus delemar</name>
    <dbReference type="NCBI Taxonomy" id="936053"/>
    <lineage>
        <taxon>Eukaryota</taxon>
        <taxon>Fungi</taxon>
        <taxon>Fungi incertae sedis</taxon>
        <taxon>Mucoromycota</taxon>
        <taxon>Mucoromycotina</taxon>
        <taxon>Mucoromycetes</taxon>
        <taxon>Mucorales</taxon>
        <taxon>Mucorineae</taxon>
        <taxon>Rhizopodaceae</taxon>
        <taxon>Rhizopus</taxon>
    </lineage>
</organism>
<protein>
    <recommendedName>
        <fullName evidence="4">Arrestin C-terminal-like domain-containing protein</fullName>
    </recommendedName>
</protein>
<evidence type="ECO:0000256" key="1">
    <source>
        <dbReference type="SAM" id="MobiDB-lite"/>
    </source>
</evidence>
<gene>
    <name evidence="2" type="ORF">G6F50_005998</name>
</gene>
<proteinExistence type="predicted"/>